<protein>
    <recommendedName>
        <fullName evidence="4">Protein S100</fullName>
    </recommendedName>
    <alternativeName>
        <fullName evidence="4">S100 calcium-binding protein</fullName>
    </alternativeName>
</protein>
<feature type="domain" description="EF-hand" evidence="5">
    <location>
        <begin position="46"/>
        <end position="81"/>
    </location>
</feature>
<dbReference type="PROSITE" id="PS50222">
    <property type="entry name" value="EF_HAND_2"/>
    <property type="match status" value="1"/>
</dbReference>
<dbReference type="InterPro" id="IPR002048">
    <property type="entry name" value="EF_hand_dom"/>
</dbReference>
<evidence type="ECO:0000256" key="3">
    <source>
        <dbReference type="ARBA" id="ARBA00022837"/>
    </source>
</evidence>
<accession>A0ABM0J9C6</accession>
<evidence type="ECO:0000313" key="6">
    <source>
        <dbReference type="Proteomes" id="UP000694863"/>
    </source>
</evidence>
<dbReference type="Gene3D" id="1.10.238.10">
    <property type="entry name" value="EF-hand"/>
    <property type="match status" value="1"/>
</dbReference>
<reference evidence="7" key="1">
    <citation type="submission" date="2025-08" db="UniProtKB">
        <authorList>
            <consortium name="RefSeq"/>
        </authorList>
    </citation>
    <scope>IDENTIFICATION</scope>
</reference>
<evidence type="ECO:0000256" key="2">
    <source>
        <dbReference type="ARBA" id="ARBA00022723"/>
    </source>
</evidence>
<evidence type="ECO:0000313" key="7">
    <source>
        <dbReference type="RefSeq" id="XP_004717760.1"/>
    </source>
</evidence>
<dbReference type="RefSeq" id="XP_004717760.1">
    <property type="nucleotide sequence ID" value="XM_004717703.3"/>
</dbReference>
<name>A0ABM0J9C6_ECHTE</name>
<dbReference type="Proteomes" id="UP000694863">
    <property type="component" value="Unplaced"/>
</dbReference>
<dbReference type="InterPro" id="IPR001751">
    <property type="entry name" value="S100/CaBP7/8-like_CS"/>
</dbReference>
<dbReference type="InterPro" id="IPR011992">
    <property type="entry name" value="EF-hand-dom_pair"/>
</dbReference>
<dbReference type="Pfam" id="PF01023">
    <property type="entry name" value="S_100"/>
    <property type="match status" value="1"/>
</dbReference>
<keyword evidence="3 4" id="KW-0106">Calcium</keyword>
<dbReference type="PANTHER" id="PTHR11639">
    <property type="entry name" value="S100 CALCIUM-BINDING PROTEIN"/>
    <property type="match status" value="1"/>
</dbReference>
<dbReference type="SMART" id="SM01394">
    <property type="entry name" value="S_100"/>
    <property type="match status" value="1"/>
</dbReference>
<organism evidence="6 7">
    <name type="scientific">Echinops telfairi</name>
    <name type="common">Lesser hedgehog tenrec</name>
    <dbReference type="NCBI Taxonomy" id="9371"/>
    <lineage>
        <taxon>Eukaryota</taxon>
        <taxon>Metazoa</taxon>
        <taxon>Chordata</taxon>
        <taxon>Craniata</taxon>
        <taxon>Vertebrata</taxon>
        <taxon>Euteleostomi</taxon>
        <taxon>Mammalia</taxon>
        <taxon>Eutheria</taxon>
        <taxon>Afrotheria</taxon>
        <taxon>Tenrecidae</taxon>
        <taxon>Tenrecinae</taxon>
        <taxon>Echinops</taxon>
    </lineage>
</organism>
<comment type="similarity">
    <text evidence="1 4">Belongs to the S-100 family.</text>
</comment>
<dbReference type="InterPro" id="IPR013787">
    <property type="entry name" value="S100_Ca-bd_sub"/>
</dbReference>
<gene>
    <name evidence="7" type="primary">S100A8</name>
</gene>
<evidence type="ECO:0000256" key="1">
    <source>
        <dbReference type="ARBA" id="ARBA00007323"/>
    </source>
</evidence>
<dbReference type="PROSITE" id="PS00018">
    <property type="entry name" value="EF_HAND_1"/>
    <property type="match status" value="1"/>
</dbReference>
<evidence type="ECO:0000256" key="4">
    <source>
        <dbReference type="RuleBase" id="RU361184"/>
    </source>
</evidence>
<sequence length="89" mass="10396">MLTDLEKALNQLIGVYHKYSLLQGNYHALYRNDMKKLLEVEGPRYLKIKSADAWFKELDINCDNAINFQEFLILVVKMGVIAHEDSHKE</sequence>
<dbReference type="PROSITE" id="PS00303">
    <property type="entry name" value="S100_CABP"/>
    <property type="match status" value="1"/>
</dbReference>
<keyword evidence="6" id="KW-1185">Reference proteome</keyword>
<dbReference type="PANTHER" id="PTHR11639:SF5">
    <property type="entry name" value="PROTEIN S100-A8"/>
    <property type="match status" value="1"/>
</dbReference>
<keyword evidence="2 4" id="KW-0479">Metal-binding</keyword>
<proteinExistence type="inferred from homology"/>
<evidence type="ECO:0000259" key="5">
    <source>
        <dbReference type="PROSITE" id="PS50222"/>
    </source>
</evidence>
<dbReference type="SUPFAM" id="SSF47473">
    <property type="entry name" value="EF-hand"/>
    <property type="match status" value="1"/>
</dbReference>
<dbReference type="InterPro" id="IPR018247">
    <property type="entry name" value="EF_Hand_1_Ca_BS"/>
</dbReference>
<dbReference type="GeneID" id="101645823"/>